<evidence type="ECO:0000256" key="7">
    <source>
        <dbReference type="ARBA" id="ARBA00023136"/>
    </source>
</evidence>
<dbReference type="Gene3D" id="3.90.550.10">
    <property type="entry name" value="Spore Coat Polysaccharide Biosynthesis Protein SpsA, Chain A"/>
    <property type="match status" value="1"/>
</dbReference>
<protein>
    <submittedName>
        <fullName evidence="10">Dolichol-phosphate mannosyltransferase/undecaprenyl-phosphate 4-deoxy-4-formamido-L-arabinose transferase</fullName>
    </submittedName>
</protein>
<evidence type="ECO:0000256" key="5">
    <source>
        <dbReference type="ARBA" id="ARBA00022985"/>
    </source>
</evidence>
<keyword evidence="1" id="KW-1003">Cell membrane</keyword>
<keyword evidence="5" id="KW-0448">Lipopolysaccharide biosynthesis</keyword>
<accession>A0A1I5BRE8</accession>
<dbReference type="GO" id="GO:0099621">
    <property type="term" value="F:undecaprenyl-phosphate 4-deoxy-4-formamido-L-arabinose transferase activity"/>
    <property type="evidence" value="ECO:0007669"/>
    <property type="project" value="TreeGrafter"/>
</dbReference>
<keyword evidence="7 8" id="KW-0472">Membrane</keyword>
<evidence type="ECO:0000256" key="8">
    <source>
        <dbReference type="SAM" id="Phobius"/>
    </source>
</evidence>
<sequence length="315" mass="34437">MDNPVSMSPEISIVIPTFNNAAGLVLLADRLSCVVNGTGKSWEVILVDDGSSDNSWRVIEDIARDRPGFRGILLGRNMGQARATLCGIRAATGDIVVTMDDDLQHEPEAMPMLLAELDSDGGYDGLFAWFPDKQHSGLRNLGSRIVRYLNARAFGLGKVKISSYRLMRRQVADFIRANKSSIASPGAMMLAATRHIKSVPIEHHQRAFGRSNYTLISQLRLALTNLFAVSLLPLRLIAGLGIATAMVSAIMVLGTLVRYFTTGFGVPGWATLVILITFFSGMILLSLGVIGEYLLRVLRELQYTDAVPVRRTIGF</sequence>
<keyword evidence="3 10" id="KW-0808">Transferase</keyword>
<dbReference type="Pfam" id="PF00535">
    <property type="entry name" value="Glycos_transf_2"/>
    <property type="match status" value="1"/>
</dbReference>
<dbReference type="EMBL" id="FOVJ01000003">
    <property type="protein sequence ID" value="SFN77325.1"/>
    <property type="molecule type" value="Genomic_DNA"/>
</dbReference>
<evidence type="ECO:0000256" key="3">
    <source>
        <dbReference type="ARBA" id="ARBA00022679"/>
    </source>
</evidence>
<dbReference type="GO" id="GO:0005886">
    <property type="term" value="C:plasma membrane"/>
    <property type="evidence" value="ECO:0007669"/>
    <property type="project" value="TreeGrafter"/>
</dbReference>
<feature type="domain" description="Glycosyltransferase 2-like" evidence="9">
    <location>
        <begin position="12"/>
        <end position="172"/>
    </location>
</feature>
<keyword evidence="2 10" id="KW-0328">Glycosyltransferase</keyword>
<organism evidence="10 11">
    <name type="scientific">Nitrosospira briensis</name>
    <dbReference type="NCBI Taxonomy" id="35799"/>
    <lineage>
        <taxon>Bacteria</taxon>
        <taxon>Pseudomonadati</taxon>
        <taxon>Pseudomonadota</taxon>
        <taxon>Betaproteobacteria</taxon>
        <taxon>Nitrosomonadales</taxon>
        <taxon>Nitrosomonadaceae</taxon>
        <taxon>Nitrosospira</taxon>
    </lineage>
</organism>
<dbReference type="InterPro" id="IPR001173">
    <property type="entry name" value="Glyco_trans_2-like"/>
</dbReference>
<dbReference type="PANTHER" id="PTHR48090">
    <property type="entry name" value="UNDECAPRENYL-PHOSPHATE 4-DEOXY-4-FORMAMIDO-L-ARABINOSE TRANSFERASE-RELATED"/>
    <property type="match status" value="1"/>
</dbReference>
<proteinExistence type="predicted"/>
<gene>
    <name evidence="10" type="ORF">SAMN05216386_1787</name>
</gene>
<dbReference type="CDD" id="cd04187">
    <property type="entry name" value="DPM1_like_bac"/>
    <property type="match status" value="1"/>
</dbReference>
<dbReference type="GO" id="GO:0009103">
    <property type="term" value="P:lipopolysaccharide biosynthetic process"/>
    <property type="evidence" value="ECO:0007669"/>
    <property type="project" value="UniProtKB-KW"/>
</dbReference>
<dbReference type="Proteomes" id="UP000183107">
    <property type="component" value="Unassembled WGS sequence"/>
</dbReference>
<dbReference type="PANTHER" id="PTHR48090:SF3">
    <property type="entry name" value="UNDECAPRENYL-PHOSPHATE 4-DEOXY-4-FORMAMIDO-L-ARABINOSE TRANSFERASE"/>
    <property type="match status" value="1"/>
</dbReference>
<dbReference type="InterPro" id="IPR050256">
    <property type="entry name" value="Glycosyltransferase_2"/>
</dbReference>
<keyword evidence="4 8" id="KW-0812">Transmembrane</keyword>
<evidence type="ECO:0000256" key="2">
    <source>
        <dbReference type="ARBA" id="ARBA00022676"/>
    </source>
</evidence>
<evidence type="ECO:0000256" key="1">
    <source>
        <dbReference type="ARBA" id="ARBA00022475"/>
    </source>
</evidence>
<keyword evidence="11" id="KW-1185">Reference proteome</keyword>
<reference evidence="11" key="1">
    <citation type="submission" date="2016-10" db="EMBL/GenBank/DDBJ databases">
        <authorList>
            <person name="Varghese N."/>
        </authorList>
    </citation>
    <scope>NUCLEOTIDE SEQUENCE [LARGE SCALE GENOMIC DNA]</scope>
    <source>
        <strain evidence="11">Nsp8</strain>
    </source>
</reference>
<dbReference type="InterPro" id="IPR029044">
    <property type="entry name" value="Nucleotide-diphossugar_trans"/>
</dbReference>
<feature type="transmembrane region" description="Helical" evidence="8">
    <location>
        <begin position="236"/>
        <end position="257"/>
    </location>
</feature>
<dbReference type="SUPFAM" id="SSF53448">
    <property type="entry name" value="Nucleotide-diphospho-sugar transferases"/>
    <property type="match status" value="1"/>
</dbReference>
<name>A0A1I5BRE8_9PROT</name>
<evidence type="ECO:0000313" key="11">
    <source>
        <dbReference type="Proteomes" id="UP000183107"/>
    </source>
</evidence>
<feature type="transmembrane region" description="Helical" evidence="8">
    <location>
        <begin position="269"/>
        <end position="295"/>
    </location>
</feature>
<keyword evidence="6 8" id="KW-1133">Transmembrane helix</keyword>
<dbReference type="AlphaFoldDB" id="A0A1I5BRE8"/>
<evidence type="ECO:0000256" key="6">
    <source>
        <dbReference type="ARBA" id="ARBA00022989"/>
    </source>
</evidence>
<evidence type="ECO:0000256" key="4">
    <source>
        <dbReference type="ARBA" id="ARBA00022692"/>
    </source>
</evidence>
<evidence type="ECO:0000313" key="10">
    <source>
        <dbReference type="EMBL" id="SFN77325.1"/>
    </source>
</evidence>
<evidence type="ECO:0000259" key="9">
    <source>
        <dbReference type="Pfam" id="PF00535"/>
    </source>
</evidence>